<keyword evidence="2 7" id="KW-0808">Transferase</keyword>
<dbReference type="OrthoDB" id="414133at2759"/>
<evidence type="ECO:0000256" key="1">
    <source>
        <dbReference type="ARBA" id="ARBA00022603"/>
    </source>
</evidence>
<protein>
    <recommendedName>
        <fullName evidence="5">tRNA (cytosine(38)-C(5))-methyltransferase</fullName>
        <ecNumber evidence="4">2.1.1.204</ecNumber>
    </recommendedName>
    <alternativeName>
        <fullName evidence="6">DNA (cytosine-5)-methyltransferase-like protein 2</fullName>
    </alternativeName>
</protein>
<name>S8E3R4_FOMSC</name>
<proteinExistence type="inferred from homology"/>
<evidence type="ECO:0000313" key="11">
    <source>
        <dbReference type="Proteomes" id="UP000015241"/>
    </source>
</evidence>
<dbReference type="GO" id="GO:0005634">
    <property type="term" value="C:nucleus"/>
    <property type="evidence" value="ECO:0007669"/>
    <property type="project" value="TreeGrafter"/>
</dbReference>
<dbReference type="PROSITE" id="PS51679">
    <property type="entry name" value="SAM_MT_C5"/>
    <property type="match status" value="1"/>
</dbReference>
<comment type="similarity">
    <text evidence="7 8">Belongs to the class I-like SAM-binding methyltransferase superfamily. C5-methyltransferase family.</text>
</comment>
<dbReference type="GO" id="GO:0008168">
    <property type="term" value="F:methyltransferase activity"/>
    <property type="evidence" value="ECO:0007669"/>
    <property type="project" value="UniProtKB-KW"/>
</dbReference>
<evidence type="ECO:0000256" key="2">
    <source>
        <dbReference type="ARBA" id="ARBA00022679"/>
    </source>
</evidence>
<evidence type="ECO:0000256" key="6">
    <source>
        <dbReference type="ARBA" id="ARBA00042810"/>
    </source>
</evidence>
<dbReference type="AlphaFoldDB" id="S8E3R4"/>
<feature type="active site" evidence="7">
    <location>
        <position position="78"/>
    </location>
</feature>
<evidence type="ECO:0000256" key="3">
    <source>
        <dbReference type="ARBA" id="ARBA00022691"/>
    </source>
</evidence>
<dbReference type="Gene3D" id="3.90.120.10">
    <property type="entry name" value="DNA Methylase, subunit A, domain 2"/>
    <property type="match status" value="1"/>
</dbReference>
<dbReference type="Gene3D" id="3.40.50.150">
    <property type="entry name" value="Vaccinia Virus protein VP39"/>
    <property type="match status" value="1"/>
</dbReference>
<dbReference type="EMBL" id="KE504169">
    <property type="protein sequence ID" value="EPS98063.1"/>
    <property type="molecule type" value="Genomic_DNA"/>
</dbReference>
<keyword evidence="3 7" id="KW-0949">S-adenosyl-L-methionine</keyword>
<gene>
    <name evidence="10" type="ORF">FOMPIDRAFT_152255</name>
</gene>
<dbReference type="SUPFAM" id="SSF53335">
    <property type="entry name" value="S-adenosyl-L-methionine-dependent methyltransferases"/>
    <property type="match status" value="1"/>
</dbReference>
<reference evidence="10 11" key="1">
    <citation type="journal article" date="2012" name="Science">
        <title>The Paleozoic origin of enzymatic lignin decomposition reconstructed from 31 fungal genomes.</title>
        <authorList>
            <person name="Floudas D."/>
            <person name="Binder M."/>
            <person name="Riley R."/>
            <person name="Barry K."/>
            <person name="Blanchette R.A."/>
            <person name="Henrissat B."/>
            <person name="Martinez A.T."/>
            <person name="Otillar R."/>
            <person name="Spatafora J.W."/>
            <person name="Yadav J.S."/>
            <person name="Aerts A."/>
            <person name="Benoit I."/>
            <person name="Boyd A."/>
            <person name="Carlson A."/>
            <person name="Copeland A."/>
            <person name="Coutinho P.M."/>
            <person name="de Vries R.P."/>
            <person name="Ferreira P."/>
            <person name="Findley K."/>
            <person name="Foster B."/>
            <person name="Gaskell J."/>
            <person name="Glotzer D."/>
            <person name="Gorecki P."/>
            <person name="Heitman J."/>
            <person name="Hesse C."/>
            <person name="Hori C."/>
            <person name="Igarashi K."/>
            <person name="Jurgens J.A."/>
            <person name="Kallen N."/>
            <person name="Kersten P."/>
            <person name="Kohler A."/>
            <person name="Kuees U."/>
            <person name="Kumar T.K.A."/>
            <person name="Kuo A."/>
            <person name="LaButti K."/>
            <person name="Larrondo L.F."/>
            <person name="Lindquist E."/>
            <person name="Ling A."/>
            <person name="Lombard V."/>
            <person name="Lucas S."/>
            <person name="Lundell T."/>
            <person name="Martin R."/>
            <person name="McLaughlin D.J."/>
            <person name="Morgenstern I."/>
            <person name="Morin E."/>
            <person name="Murat C."/>
            <person name="Nagy L.G."/>
            <person name="Nolan M."/>
            <person name="Ohm R.A."/>
            <person name="Patyshakuliyeva A."/>
            <person name="Rokas A."/>
            <person name="Ruiz-Duenas F.J."/>
            <person name="Sabat G."/>
            <person name="Salamov A."/>
            <person name="Samejima M."/>
            <person name="Schmutz J."/>
            <person name="Slot J.C."/>
            <person name="St John F."/>
            <person name="Stenlid J."/>
            <person name="Sun H."/>
            <person name="Sun S."/>
            <person name="Syed K."/>
            <person name="Tsang A."/>
            <person name="Wiebenga A."/>
            <person name="Young D."/>
            <person name="Pisabarro A."/>
            <person name="Eastwood D.C."/>
            <person name="Martin F."/>
            <person name="Cullen D."/>
            <person name="Grigoriev I.V."/>
            <person name="Hibbett D.S."/>
        </authorList>
    </citation>
    <scope>NUCLEOTIDE SEQUENCE</scope>
    <source>
        <strain evidence="11">FP-58527</strain>
    </source>
</reference>
<evidence type="ECO:0000256" key="7">
    <source>
        <dbReference type="PROSITE-ProRule" id="PRU01016"/>
    </source>
</evidence>
<evidence type="ECO:0000256" key="8">
    <source>
        <dbReference type="RuleBase" id="RU000416"/>
    </source>
</evidence>
<dbReference type="NCBIfam" id="TIGR00675">
    <property type="entry name" value="dcm"/>
    <property type="match status" value="1"/>
</dbReference>
<dbReference type="GO" id="GO:0032259">
    <property type="term" value="P:methylation"/>
    <property type="evidence" value="ECO:0007669"/>
    <property type="project" value="UniProtKB-KW"/>
</dbReference>
<dbReference type="InterPro" id="IPR050750">
    <property type="entry name" value="C5-MTase"/>
</dbReference>
<evidence type="ECO:0000256" key="5">
    <source>
        <dbReference type="ARBA" id="ARBA00039681"/>
    </source>
</evidence>
<evidence type="ECO:0000256" key="4">
    <source>
        <dbReference type="ARBA" id="ARBA00039081"/>
    </source>
</evidence>
<dbReference type="PANTHER" id="PTHR46098:SF1">
    <property type="entry name" value="TRNA (CYTOSINE(38)-C(5))-METHYLTRANSFERASE"/>
    <property type="match status" value="1"/>
</dbReference>
<dbReference type="Pfam" id="PF00145">
    <property type="entry name" value="DNA_methylase"/>
    <property type="match status" value="1"/>
</dbReference>
<feature type="region of interest" description="Disordered" evidence="9">
    <location>
        <begin position="198"/>
        <end position="217"/>
    </location>
</feature>
<dbReference type="STRING" id="743788.S8E3R4"/>
<dbReference type="PANTHER" id="PTHR46098">
    <property type="entry name" value="TRNA (CYTOSINE(38)-C(5))-METHYLTRANSFERASE"/>
    <property type="match status" value="1"/>
</dbReference>
<dbReference type="PRINTS" id="PR00105">
    <property type="entry name" value="C5METTRFRASE"/>
</dbReference>
<keyword evidence="1 7" id="KW-0489">Methyltransferase</keyword>
<dbReference type="FunCoup" id="S8E3R4">
    <property type="interactions" value="225"/>
</dbReference>
<dbReference type="HOGENOM" id="CLU_049101_0_0_1"/>
<evidence type="ECO:0000256" key="9">
    <source>
        <dbReference type="SAM" id="MobiDB-lite"/>
    </source>
</evidence>
<dbReference type="PROSITE" id="PS00095">
    <property type="entry name" value="C5_MTASE_2"/>
    <property type="match status" value="1"/>
</dbReference>
<dbReference type="EC" id="2.1.1.204" evidence="4"/>
<keyword evidence="11" id="KW-1185">Reference proteome</keyword>
<dbReference type="InParanoid" id="S8E3R4"/>
<dbReference type="Proteomes" id="UP000015241">
    <property type="component" value="Unassembled WGS sequence"/>
</dbReference>
<accession>S8E3R4</accession>
<dbReference type="InterPro" id="IPR001525">
    <property type="entry name" value="C5_MeTfrase"/>
</dbReference>
<dbReference type="InterPro" id="IPR029063">
    <property type="entry name" value="SAM-dependent_MTases_sf"/>
</dbReference>
<dbReference type="eggNOG" id="KOG0919">
    <property type="taxonomic scope" value="Eukaryota"/>
</dbReference>
<evidence type="ECO:0000313" key="10">
    <source>
        <dbReference type="EMBL" id="EPS98063.1"/>
    </source>
</evidence>
<organism evidence="10 11">
    <name type="scientific">Fomitopsis schrenkii</name>
    <name type="common">Brown rot fungus</name>
    <dbReference type="NCBI Taxonomy" id="2126942"/>
    <lineage>
        <taxon>Eukaryota</taxon>
        <taxon>Fungi</taxon>
        <taxon>Dikarya</taxon>
        <taxon>Basidiomycota</taxon>
        <taxon>Agaricomycotina</taxon>
        <taxon>Agaricomycetes</taxon>
        <taxon>Polyporales</taxon>
        <taxon>Fomitopsis</taxon>
    </lineage>
</organism>
<sequence>MPVRALEFYSGIGGLHRALEGSHVDGQVVRAFDWDQTACRVYALNNGKDIVQKVDISTLDADELASHRADLWLMSPSCQPYTVLNPLAKGAEDPRAKSFIHIIEDILPRMASNGSHPQYMIIENVAGFETSSTRQRLLAALSDLGYNVLELLLTPLQFGIPNSRLRYYLLAKAQPMTFSHVLPASAHTVWRHIPGKGSDWVDNRQRPGPQEEVADDQTVHSIEEIRRYLNPPLKDDQAHPSTVPDRVLEKWGRLFDIILPSARRSCCFTRGYSKMAERSGSVLQMNEELDTTRVFDDFLAAQARGQVNAVRMLDPLRLRYFTPTELLRIFCFLPTNTDAERGRQTQFYWPVDLSTKAKYRLIGNSVNVRVVTDLINYLFE</sequence>
<dbReference type="InterPro" id="IPR031303">
    <property type="entry name" value="C5_meth_CS"/>
</dbReference>